<evidence type="ECO:0000313" key="2">
    <source>
        <dbReference type="EMBL" id="PPB81798.1"/>
    </source>
</evidence>
<dbReference type="Pfam" id="PF13403">
    <property type="entry name" value="Hint_2"/>
    <property type="match status" value="1"/>
</dbReference>
<sequence>MTGIAPMTPPHIARVYAATAFRVHVGANLGDPIGAPECCEPGDIYRLARDAVALQLALNPTAGENGDQRITVGSELGSPGDPVRLLARVMLMAEDGDTVQVLVLRHMPSAQEMILPLSPLVARLDYTLIEIAQDVSDLPVTDIACAAFAAGTRITLPDGAQIPVERLSVGNTVLTRDHGAQAIRWIGKVTLRAAGPFAPVVIPSEHLGNLGDLVVSPFHRIFLYQRGPDRVGGCAEVLVQARHLVDDDRIRRREGGYVDYYSLIFDRHEIVYAEGIPVESQMISETTMSRLPPDLAAEIRKRFPGLSHKASFATEIGREELDRALHRALGDIATH</sequence>
<keyword evidence="3" id="KW-1185">Reference proteome</keyword>
<dbReference type="OrthoDB" id="6305173at2"/>
<dbReference type="EMBL" id="PRDS01000002">
    <property type="protein sequence ID" value="PPB81798.1"/>
    <property type="molecule type" value="Genomic_DNA"/>
</dbReference>
<dbReference type="AlphaFoldDB" id="A0A2S5JK94"/>
<dbReference type="InterPro" id="IPR028992">
    <property type="entry name" value="Hedgehog/Intein_dom"/>
</dbReference>
<evidence type="ECO:0000259" key="1">
    <source>
        <dbReference type="Pfam" id="PF13403"/>
    </source>
</evidence>
<comment type="caution">
    <text evidence="2">The sequence shown here is derived from an EMBL/GenBank/DDBJ whole genome shotgun (WGS) entry which is preliminary data.</text>
</comment>
<reference evidence="2 3" key="1">
    <citation type="submission" date="2018-01" db="EMBL/GenBank/DDBJ databases">
        <title>Genomic Encyclopedia of Archaeal and Bacterial Type Strains, Phase II (KMG-II): from individual species to whole genera.</title>
        <authorList>
            <person name="Goeker M."/>
        </authorList>
    </citation>
    <scope>NUCLEOTIDE SEQUENCE [LARGE SCALE GENOMIC DNA]</scope>
    <source>
        <strain evidence="2 3">DSM 12048</strain>
    </source>
</reference>
<organism evidence="2 3">
    <name type="scientific">Albidovulum inexpectatum</name>
    <dbReference type="NCBI Taxonomy" id="196587"/>
    <lineage>
        <taxon>Bacteria</taxon>
        <taxon>Pseudomonadati</taxon>
        <taxon>Pseudomonadota</taxon>
        <taxon>Alphaproteobacteria</taxon>
        <taxon>Rhodobacterales</taxon>
        <taxon>Paracoccaceae</taxon>
        <taxon>Albidovulum</taxon>
    </lineage>
</organism>
<name>A0A2S5JK94_9RHOB</name>
<feature type="domain" description="Hedgehog/Intein (Hint)" evidence="1">
    <location>
        <begin position="147"/>
        <end position="282"/>
    </location>
</feature>
<dbReference type="Proteomes" id="UP000239736">
    <property type="component" value="Unassembled WGS sequence"/>
</dbReference>
<dbReference type="Gene3D" id="2.170.16.10">
    <property type="entry name" value="Hedgehog/Intein (Hint) domain"/>
    <property type="match status" value="1"/>
</dbReference>
<evidence type="ECO:0000313" key="3">
    <source>
        <dbReference type="Proteomes" id="UP000239736"/>
    </source>
</evidence>
<gene>
    <name evidence="2" type="ORF">LV82_01015</name>
</gene>
<dbReference type="SUPFAM" id="SSF51294">
    <property type="entry name" value="Hedgehog/intein (Hint) domain"/>
    <property type="match status" value="1"/>
</dbReference>
<protein>
    <submittedName>
        <fullName evidence="2">Hint domain-containing protein</fullName>
    </submittedName>
</protein>
<dbReference type="RefSeq" id="WP_104069613.1">
    <property type="nucleotide sequence ID" value="NZ_PRDS01000002.1"/>
</dbReference>
<proteinExistence type="predicted"/>
<accession>A0A2S5JK94</accession>
<dbReference type="InterPro" id="IPR036844">
    <property type="entry name" value="Hint_dom_sf"/>
</dbReference>